<feature type="region of interest" description="Disordered" evidence="1">
    <location>
        <begin position="453"/>
        <end position="472"/>
    </location>
</feature>
<comment type="caution">
    <text evidence="3">The sequence shown here is derived from an EMBL/GenBank/DDBJ whole genome shotgun (WGS) entry which is preliminary data.</text>
</comment>
<feature type="compositionally biased region" description="Low complexity" evidence="1">
    <location>
        <begin position="426"/>
        <end position="442"/>
    </location>
</feature>
<feature type="compositionally biased region" description="Basic and acidic residues" evidence="1">
    <location>
        <begin position="188"/>
        <end position="197"/>
    </location>
</feature>
<proteinExistence type="predicted"/>
<dbReference type="GO" id="GO:0030125">
    <property type="term" value="C:clathrin vesicle coat"/>
    <property type="evidence" value="ECO:0007669"/>
    <property type="project" value="TreeGrafter"/>
</dbReference>
<feature type="domain" description="ENTH" evidence="2">
    <location>
        <begin position="22"/>
        <end position="154"/>
    </location>
</feature>
<name>A0A9K3P740_9STRA</name>
<dbReference type="SMART" id="SM00273">
    <property type="entry name" value="ENTH"/>
    <property type="match status" value="1"/>
</dbReference>
<organism evidence="3 5">
    <name type="scientific">Nitzschia inconspicua</name>
    <dbReference type="NCBI Taxonomy" id="303405"/>
    <lineage>
        <taxon>Eukaryota</taxon>
        <taxon>Sar</taxon>
        <taxon>Stramenopiles</taxon>
        <taxon>Ochrophyta</taxon>
        <taxon>Bacillariophyta</taxon>
        <taxon>Bacillariophyceae</taxon>
        <taxon>Bacillariophycidae</taxon>
        <taxon>Bacillariales</taxon>
        <taxon>Bacillariaceae</taxon>
        <taxon>Nitzschia</taxon>
    </lineage>
</organism>
<dbReference type="GO" id="GO:0006897">
    <property type="term" value="P:endocytosis"/>
    <property type="evidence" value="ECO:0007669"/>
    <property type="project" value="TreeGrafter"/>
</dbReference>
<feature type="compositionally biased region" description="Polar residues" evidence="1">
    <location>
        <begin position="456"/>
        <end position="470"/>
    </location>
</feature>
<evidence type="ECO:0000313" key="3">
    <source>
        <dbReference type="EMBL" id="KAG7336823.1"/>
    </source>
</evidence>
<accession>A0A9K3P740</accession>
<protein>
    <submittedName>
        <fullName evidence="3">ENTH domain containing protein</fullName>
    </submittedName>
</protein>
<keyword evidence="5" id="KW-1185">Reference proteome</keyword>
<dbReference type="OrthoDB" id="4033880at2759"/>
<dbReference type="GO" id="GO:0005886">
    <property type="term" value="C:plasma membrane"/>
    <property type="evidence" value="ECO:0007669"/>
    <property type="project" value="TreeGrafter"/>
</dbReference>
<dbReference type="GO" id="GO:0005768">
    <property type="term" value="C:endosome"/>
    <property type="evidence" value="ECO:0007669"/>
    <property type="project" value="TreeGrafter"/>
</dbReference>
<dbReference type="Pfam" id="PF01417">
    <property type="entry name" value="ENTH"/>
    <property type="match status" value="1"/>
</dbReference>
<evidence type="ECO:0000313" key="5">
    <source>
        <dbReference type="Proteomes" id="UP000693970"/>
    </source>
</evidence>
<dbReference type="EMBL" id="JAGRRH010000013">
    <property type="protein sequence ID" value="KAG7360327.1"/>
    <property type="molecule type" value="Genomic_DNA"/>
</dbReference>
<dbReference type="EMBL" id="JAGRRH010000106">
    <property type="protein sequence ID" value="KAG7336823.1"/>
    <property type="molecule type" value="Genomic_DNA"/>
</dbReference>
<evidence type="ECO:0000256" key="1">
    <source>
        <dbReference type="SAM" id="MobiDB-lite"/>
    </source>
</evidence>
<reference evidence="3" key="1">
    <citation type="journal article" date="2021" name="Sci. Rep.">
        <title>Diploid genomic architecture of Nitzschia inconspicua, an elite biomass production diatom.</title>
        <authorList>
            <person name="Oliver A."/>
            <person name="Podell S."/>
            <person name="Pinowska A."/>
            <person name="Traller J.C."/>
            <person name="Smith S.R."/>
            <person name="McClure R."/>
            <person name="Beliaev A."/>
            <person name="Bohutskyi P."/>
            <person name="Hill E.A."/>
            <person name="Rabines A."/>
            <person name="Zheng H."/>
            <person name="Allen L.Z."/>
            <person name="Kuo A."/>
            <person name="Grigoriev I.V."/>
            <person name="Allen A.E."/>
            <person name="Hazlebeck D."/>
            <person name="Allen E.E."/>
        </authorList>
    </citation>
    <scope>NUCLEOTIDE SEQUENCE</scope>
    <source>
        <strain evidence="3">Hildebrandi</strain>
    </source>
</reference>
<dbReference type="CDD" id="cd03571">
    <property type="entry name" value="ENTH"/>
    <property type="match status" value="1"/>
</dbReference>
<dbReference type="PROSITE" id="PS50942">
    <property type="entry name" value="ENTH"/>
    <property type="match status" value="1"/>
</dbReference>
<dbReference type="InterPro" id="IPR013809">
    <property type="entry name" value="ENTH"/>
</dbReference>
<dbReference type="GO" id="GO:0005543">
    <property type="term" value="F:phospholipid binding"/>
    <property type="evidence" value="ECO:0007669"/>
    <property type="project" value="TreeGrafter"/>
</dbReference>
<sequence>MQSFLKDLSIDKIQNLAEDAFNQAKPKTDVEARVYEVLSHKNWGASGSLMNEIARDTFDPERFYVVTRLMWDSMENQRPSAWRVVFKALTLLEYLVKNGAERCVDDARNHAHILRALGQFNYYEGTIDRGLGVREKSKQLLDILGDDERIREERQKARKLREKFGQSNATASGGGGAAAGYGNQDSWNNDRRADSGRDAGGYGDGGIYENDQGYSGRYGGSSQNPRSNSPVGAPTFAAMPDDGAKKKTKKKKKKPITDPEPAAAAPASEPEPDLLGFDTAPAPAPVAAIPASEEFGAFQATSAPSAPAAATDEFADFGSLRSAPAPVNNDPFAAPAAIPPIAQPQQAFDAFGNNNIMAANNTMTGMMGSGGMTHGMPVPMANNNTGAISGVTNAFGNMNMGAAAGGMQQPQSSMPSVSDDDFGDFSTAAPPSAAPAATTNSSDPLSKLINLDGLSKNPSTMKAKTNQQSLGNQMMGNPMMGNQMMGQQMMGNPMMGNQSMPAGMQQPAVVSAGGSDAISSMMGPGAPPPQGMQPQQGGGFSMAHQGSGVANSGMAVNPQMQQQQQNQFMMNQGMQGNMNMMGINPQQMQQGGMMYGNQMAGGMQGGMNQGMGMPGGMNPMNQGMNMGMQGGMNTMNQGMNMGMQGGMGGQQQWR</sequence>
<evidence type="ECO:0000313" key="4">
    <source>
        <dbReference type="EMBL" id="KAG7360327.1"/>
    </source>
</evidence>
<dbReference type="Proteomes" id="UP000693970">
    <property type="component" value="Unassembled WGS sequence"/>
</dbReference>
<dbReference type="GO" id="GO:0030276">
    <property type="term" value="F:clathrin binding"/>
    <property type="evidence" value="ECO:0007669"/>
    <property type="project" value="TreeGrafter"/>
</dbReference>
<dbReference type="FunFam" id="1.25.40.90:FF:000006">
    <property type="entry name" value="Clathrin interactor 1"/>
    <property type="match status" value="1"/>
</dbReference>
<feature type="compositionally biased region" description="Low complexity" evidence="1">
    <location>
        <begin position="402"/>
        <end position="416"/>
    </location>
</feature>
<evidence type="ECO:0000259" key="2">
    <source>
        <dbReference type="PROSITE" id="PS50942"/>
    </source>
</evidence>
<dbReference type="PANTHER" id="PTHR12276:SF45">
    <property type="entry name" value="CLATHRIN INTERACTOR 1"/>
    <property type="match status" value="1"/>
</dbReference>
<dbReference type="AlphaFoldDB" id="A0A9K3P740"/>
<feature type="compositionally biased region" description="Low complexity" evidence="1">
    <location>
        <begin position="259"/>
        <end position="268"/>
    </location>
</feature>
<gene>
    <name evidence="3" type="ORF">IV203_006783</name>
    <name evidence="4" type="ORF">IV203_035426</name>
</gene>
<dbReference type="PANTHER" id="PTHR12276">
    <property type="entry name" value="EPSIN/ENT-RELATED"/>
    <property type="match status" value="1"/>
</dbReference>
<reference evidence="3" key="2">
    <citation type="submission" date="2021-04" db="EMBL/GenBank/DDBJ databases">
        <authorList>
            <person name="Podell S."/>
        </authorList>
    </citation>
    <scope>NUCLEOTIDE SEQUENCE</scope>
    <source>
        <strain evidence="3">Hildebrandi</strain>
    </source>
</reference>
<feature type="region of interest" description="Disordered" evidence="1">
    <location>
        <begin position="402"/>
        <end position="445"/>
    </location>
</feature>
<feature type="region of interest" description="Disordered" evidence="1">
    <location>
        <begin position="155"/>
        <end position="281"/>
    </location>
</feature>